<evidence type="ECO:0000259" key="7">
    <source>
        <dbReference type="SMART" id="SM00485"/>
    </source>
</evidence>
<dbReference type="SMART" id="SM00279">
    <property type="entry name" value="HhH2"/>
    <property type="match status" value="1"/>
</dbReference>
<evidence type="ECO:0000313" key="8">
    <source>
        <dbReference type="Proteomes" id="UP000694865"/>
    </source>
</evidence>
<dbReference type="RefSeq" id="XP_006813752.1">
    <property type="nucleotide sequence ID" value="XM_006813689.1"/>
</dbReference>
<dbReference type="PANTHER" id="PTHR11081">
    <property type="entry name" value="FLAP ENDONUCLEASE FAMILY MEMBER"/>
    <property type="match status" value="1"/>
</dbReference>
<accession>A0ABM0M161</accession>
<dbReference type="InterPro" id="IPR008918">
    <property type="entry name" value="HhH2"/>
</dbReference>
<evidence type="ECO:0000313" key="9">
    <source>
        <dbReference type="RefSeq" id="XP_006813752.1"/>
    </source>
</evidence>
<evidence type="ECO:0000259" key="6">
    <source>
        <dbReference type="SMART" id="SM00484"/>
    </source>
</evidence>
<dbReference type="Pfam" id="PF00867">
    <property type="entry name" value="XPG_I"/>
    <property type="match status" value="1"/>
</dbReference>
<keyword evidence="8" id="KW-1185">Reference proteome</keyword>
<dbReference type="Pfam" id="PF18704">
    <property type="entry name" value="Chromo_2"/>
    <property type="match status" value="1"/>
</dbReference>
<dbReference type="CDD" id="cd09869">
    <property type="entry name" value="PIN_GEN1"/>
    <property type="match status" value="1"/>
</dbReference>
<evidence type="ECO:0000256" key="2">
    <source>
        <dbReference type="ARBA" id="ARBA00022722"/>
    </source>
</evidence>
<dbReference type="PRINTS" id="PR00853">
    <property type="entry name" value="XPGRADSUPER"/>
</dbReference>
<proteinExistence type="predicted"/>
<comment type="cofactor">
    <cofactor evidence="1">
        <name>Mg(2+)</name>
        <dbReference type="ChEBI" id="CHEBI:18420"/>
    </cofactor>
</comment>
<dbReference type="SUPFAM" id="SSF88723">
    <property type="entry name" value="PIN domain-like"/>
    <property type="match status" value="1"/>
</dbReference>
<organism evidence="8 9">
    <name type="scientific">Saccoglossus kowalevskii</name>
    <name type="common">Acorn worm</name>
    <dbReference type="NCBI Taxonomy" id="10224"/>
    <lineage>
        <taxon>Eukaryota</taxon>
        <taxon>Metazoa</taxon>
        <taxon>Hemichordata</taxon>
        <taxon>Enteropneusta</taxon>
        <taxon>Harrimaniidae</taxon>
        <taxon>Saccoglossus</taxon>
    </lineage>
</organism>
<dbReference type="Gene3D" id="1.10.150.20">
    <property type="entry name" value="5' to 3' exonuclease, C-terminal subdomain"/>
    <property type="match status" value="1"/>
</dbReference>
<sequence>MGVTDLWPILAPVKSHKSLDELRGQTIAVDLSVWICENQGVKQMMGVVTKPHLRNLFFRASHLTRLGIDLIFVIEGEPPDLKWEEMMKRTEARYGSRGGGYRRGRGGGGGGFKKPSRSHFKGLLNECCTMLDYLGIPYLQSAGEAEAMCALLNAEGVADACITQDGDAFLYGARTVYRNFTINTKDPSVDCYSMDDIEKSLNLNQNKLVALALLLGCDYVPKGVPGVGKENAMKLMQYMGGVDVLQSEAVPLEVFPPMGPALGLVVDPSSHGAGFAAEMRTLVEGLSGQIAIVGYRFEDWAKAKGKDLDTGPKLSKLPHCGTCHHPGSTKEHVKHGCKLCDSTSYCEPQPYDLQCPCEWHQQQTELMATTIERDIKRKALTVSDFPNRKVIKEFLVSKDICPTHTMKWKRPILYALQKFNYMKMEWPEEYTLEKVVPLITLWDLRDIIKGGSPVTGKHLEPIIIVKTRVQKGVPCLEVQWKKPDNEPDSDESKNVYTTIEIEELFVRAFPQMVADFFEKKKSKPKKKSSKKNAFTDLDLNAAIASMEALTVNEDVSTMSSAIAVKDSTSKPSETDRKITPNKNVANENVLHCIMSPCFEKDDGCHGNDAHSNGSDDDDLCVLSLSDRLKVRPSEVVKDKADVMVVDLEAGDRCSLEDRDHDQSGSNMVARERIANVIHFLEDKDSCHDDERSQGEGEVCELLALIRKDIFKESEPNKTDSDYMLVKPLRKYQRFQSDSNLVGKMKKKKGIMRTQSASTVSELLDFEVKTEGNHGDLNPHKAKSRLDVLNPLQVKGSHFASDLNVCVDNPPKNCDKLPSEPSEPFESGVFEECTSSDDKERNNHPVSILGDKTKTCEDEFCVKPVNKDIKCKLSKENIAENSPLSLADRLKMKNNGVLLNCMKTMTFKIKLFQITAIN</sequence>
<gene>
    <name evidence="9" type="primary">LOC102802813</name>
</gene>
<dbReference type="InterPro" id="IPR036279">
    <property type="entry name" value="5-3_exonuclease_C_sf"/>
</dbReference>
<dbReference type="SUPFAM" id="SSF47807">
    <property type="entry name" value="5' to 3' exonuclease, C-terminal subdomain"/>
    <property type="match status" value="1"/>
</dbReference>
<protein>
    <submittedName>
        <fullName evidence="9">Flap endonuclease GEN homolog 1-like</fullName>
    </submittedName>
</protein>
<feature type="domain" description="XPG-I" evidence="6">
    <location>
        <begin position="132"/>
        <end position="203"/>
    </location>
</feature>
<keyword evidence="4" id="KW-0378">Hydrolase</keyword>
<dbReference type="PANTHER" id="PTHR11081:SF70">
    <property type="entry name" value="FLAP ENDONUCLEASE GEN HOMOLOG 1"/>
    <property type="match status" value="1"/>
</dbReference>
<evidence type="ECO:0000256" key="3">
    <source>
        <dbReference type="ARBA" id="ARBA00022723"/>
    </source>
</evidence>
<keyword evidence="3" id="KW-0479">Metal-binding</keyword>
<keyword evidence="5" id="KW-0460">Magnesium</keyword>
<dbReference type="Gene3D" id="3.40.50.1010">
    <property type="entry name" value="5'-nuclease"/>
    <property type="match status" value="1"/>
</dbReference>
<dbReference type="InterPro" id="IPR006084">
    <property type="entry name" value="XPG/Rad2"/>
</dbReference>
<dbReference type="Proteomes" id="UP000694865">
    <property type="component" value="Unplaced"/>
</dbReference>
<dbReference type="SMART" id="SM00484">
    <property type="entry name" value="XPGI"/>
    <property type="match status" value="1"/>
</dbReference>
<dbReference type="Pfam" id="PF00752">
    <property type="entry name" value="XPG_N"/>
    <property type="match status" value="1"/>
</dbReference>
<dbReference type="InterPro" id="IPR006085">
    <property type="entry name" value="XPG_DNA_repair_N"/>
</dbReference>
<evidence type="ECO:0000256" key="1">
    <source>
        <dbReference type="ARBA" id="ARBA00001946"/>
    </source>
</evidence>
<evidence type="ECO:0000256" key="5">
    <source>
        <dbReference type="ARBA" id="ARBA00022842"/>
    </source>
</evidence>
<keyword evidence="2" id="KW-0540">Nuclease</keyword>
<evidence type="ECO:0000256" key="4">
    <source>
        <dbReference type="ARBA" id="ARBA00022801"/>
    </source>
</evidence>
<dbReference type="InterPro" id="IPR041012">
    <property type="entry name" value="GEN_chromo"/>
</dbReference>
<dbReference type="SMART" id="SM00485">
    <property type="entry name" value="XPGN"/>
    <property type="match status" value="1"/>
</dbReference>
<dbReference type="GeneID" id="102802813"/>
<dbReference type="InterPro" id="IPR006086">
    <property type="entry name" value="XPG-I_dom"/>
</dbReference>
<name>A0ABM0M161_SACKO</name>
<feature type="domain" description="XPG N-terminal" evidence="7">
    <location>
        <begin position="1"/>
        <end position="96"/>
    </location>
</feature>
<dbReference type="InterPro" id="IPR029060">
    <property type="entry name" value="PIN-like_dom_sf"/>
</dbReference>
<reference evidence="9" key="1">
    <citation type="submission" date="2025-08" db="UniProtKB">
        <authorList>
            <consortium name="RefSeq"/>
        </authorList>
    </citation>
    <scope>IDENTIFICATION</scope>
    <source>
        <tissue evidence="9">Testes</tissue>
    </source>
</reference>